<dbReference type="GO" id="GO:0016020">
    <property type="term" value="C:membrane"/>
    <property type="evidence" value="ECO:0007669"/>
    <property type="project" value="UniProtKB-SubCell"/>
</dbReference>
<evidence type="ECO:0000259" key="14">
    <source>
        <dbReference type="Pfam" id="PF25011"/>
    </source>
</evidence>
<evidence type="ECO:0000256" key="6">
    <source>
        <dbReference type="ARBA" id="ARBA00022837"/>
    </source>
</evidence>
<evidence type="ECO:0000256" key="3">
    <source>
        <dbReference type="ARBA" id="ARBA00022692"/>
    </source>
</evidence>
<feature type="signal peptide" evidence="12">
    <location>
        <begin position="1"/>
        <end position="20"/>
    </location>
</feature>
<feature type="domain" description="Vacuolar sorting receptor thioredoxin-like" evidence="14">
    <location>
        <begin position="217"/>
        <end position="379"/>
    </location>
</feature>
<keyword evidence="5" id="KW-0677">Repeat</keyword>
<accession>A0A0V0R4N1</accession>
<dbReference type="PANTHER" id="PTHR22702:SF1">
    <property type="entry name" value="PROTEASE-ASSOCIATED DOMAIN-CONTAINING PROTEIN 1"/>
    <property type="match status" value="1"/>
</dbReference>
<dbReference type="Gene3D" id="3.50.30.30">
    <property type="match status" value="1"/>
</dbReference>
<comment type="caution">
    <text evidence="15">The sequence shown here is derived from an EMBL/GenBank/DDBJ whole genome shotgun (WGS) entry which is preliminary data.</text>
</comment>
<dbReference type="Pfam" id="PF25011">
    <property type="entry name" value="VSR_TRX"/>
    <property type="match status" value="1"/>
</dbReference>
<keyword evidence="6" id="KW-0106">Calcium</keyword>
<organism evidence="15 16">
    <name type="scientific">Pseudocohnilembus persalinus</name>
    <name type="common">Ciliate</name>
    <dbReference type="NCBI Taxonomy" id="266149"/>
    <lineage>
        <taxon>Eukaryota</taxon>
        <taxon>Sar</taxon>
        <taxon>Alveolata</taxon>
        <taxon>Ciliophora</taxon>
        <taxon>Intramacronucleata</taxon>
        <taxon>Oligohymenophorea</taxon>
        <taxon>Scuticociliatia</taxon>
        <taxon>Philasterida</taxon>
        <taxon>Pseudocohnilembidae</taxon>
        <taxon>Pseudocohnilembus</taxon>
    </lineage>
</organism>
<evidence type="ECO:0000256" key="1">
    <source>
        <dbReference type="ARBA" id="ARBA00004479"/>
    </source>
</evidence>
<dbReference type="AlphaFoldDB" id="A0A0V0R4N1"/>
<reference evidence="15 16" key="1">
    <citation type="journal article" date="2015" name="Sci. Rep.">
        <title>Genome of the facultative scuticociliatosis pathogen Pseudocohnilembus persalinus provides insight into its virulence through horizontal gene transfer.</title>
        <authorList>
            <person name="Xiong J."/>
            <person name="Wang G."/>
            <person name="Cheng J."/>
            <person name="Tian M."/>
            <person name="Pan X."/>
            <person name="Warren A."/>
            <person name="Jiang C."/>
            <person name="Yuan D."/>
            <person name="Miao W."/>
        </authorList>
    </citation>
    <scope>NUCLEOTIDE SEQUENCE [LARGE SCALE GENOMIC DNA]</scope>
    <source>
        <strain evidence="15">36N120E</strain>
    </source>
</reference>
<sequence length="466" mass="53037">MIQKQLQVLILSLLLVGTFSQIQVLSPESAVNQFSGNTIINITMGNFGYIPWGQNIAGPLYIPDQKDIHACQPMQTFNMDDFQYEQFPIVMVKRGGDCTFVTKAINVQKAGGKAMVIYDNTYEDSEHIRLGDDGNGDKVYIPVVFISELNGEKLLRAKNQLNSGHVMIRMQFDIKQTDLVSVGFFLSLPDDRGNLFIADYYELIYPHTDLSKVDLYPIYQFYSLYDTGDNYNTEKPNCLGGGKYCCTDPDGVQGTADGRQIAWEQLRQLCVHKALGVENWFKYILEFTDYQCKPQAYNECHKKVMQTLKLSKNDQKDFDQCVENSFENKYNNNVGRNSILEEQIYLIKNSGVVSWPGVHINNITYSGKYSVYPVEDAICAAQLKPSARCKKILAGGFDTSSKNLNEGSSTWGIIFIIVAILSVVFTLVLFLYKKYLRRQMNKEIKGQVNQMVSNYVKFYEARQTEQ</sequence>
<evidence type="ECO:0000256" key="12">
    <source>
        <dbReference type="SAM" id="SignalP"/>
    </source>
</evidence>
<feature type="transmembrane region" description="Helical" evidence="11">
    <location>
        <begin position="411"/>
        <end position="432"/>
    </location>
</feature>
<keyword evidence="9" id="KW-0325">Glycoprotein</keyword>
<dbReference type="EMBL" id="LDAU01000050">
    <property type="protein sequence ID" value="KRX09439.1"/>
    <property type="molecule type" value="Genomic_DNA"/>
</dbReference>
<dbReference type="GO" id="GO:0012505">
    <property type="term" value="C:endomembrane system"/>
    <property type="evidence" value="ECO:0007669"/>
    <property type="project" value="UniProtKB-SubCell"/>
</dbReference>
<dbReference type="PANTHER" id="PTHR22702">
    <property type="entry name" value="PROTEASE-ASSOCIATED DOMAIN-CONTAINING PROTEIN"/>
    <property type="match status" value="1"/>
</dbReference>
<keyword evidence="7 11" id="KW-1133">Transmembrane helix</keyword>
<feature type="domain" description="PA" evidence="13">
    <location>
        <begin position="69"/>
        <end position="154"/>
    </location>
</feature>
<evidence type="ECO:0000256" key="2">
    <source>
        <dbReference type="ARBA" id="ARBA00022536"/>
    </source>
</evidence>
<keyword evidence="8 11" id="KW-0472">Membrane</keyword>
<evidence type="ECO:0000313" key="16">
    <source>
        <dbReference type="Proteomes" id="UP000054937"/>
    </source>
</evidence>
<evidence type="ECO:0000259" key="13">
    <source>
        <dbReference type="Pfam" id="PF02225"/>
    </source>
</evidence>
<evidence type="ECO:0000256" key="11">
    <source>
        <dbReference type="SAM" id="Phobius"/>
    </source>
</evidence>
<evidence type="ECO:0000256" key="10">
    <source>
        <dbReference type="ARBA" id="ARBA00037847"/>
    </source>
</evidence>
<keyword evidence="4 12" id="KW-0732">Signal</keyword>
<dbReference type="OMA" id="IQFNIAN"/>
<evidence type="ECO:0000256" key="4">
    <source>
        <dbReference type="ARBA" id="ARBA00022729"/>
    </source>
</evidence>
<dbReference type="Proteomes" id="UP000054937">
    <property type="component" value="Unassembled WGS sequence"/>
</dbReference>
<comment type="subcellular location">
    <subcellularLocation>
        <location evidence="10">Endomembrane system</location>
        <topology evidence="10">Single-pass membrane protein</topology>
    </subcellularLocation>
    <subcellularLocation>
        <location evidence="1">Membrane</location>
        <topology evidence="1">Single-pass type I membrane protein</topology>
    </subcellularLocation>
</comment>
<dbReference type="OrthoDB" id="10045365at2759"/>
<protein>
    <submittedName>
        <fullName evidence="15">Uncharacterized protein</fullName>
    </submittedName>
</protein>
<evidence type="ECO:0000256" key="7">
    <source>
        <dbReference type="ARBA" id="ARBA00022989"/>
    </source>
</evidence>
<proteinExistence type="predicted"/>
<dbReference type="InParanoid" id="A0A0V0R4N1"/>
<evidence type="ECO:0000256" key="9">
    <source>
        <dbReference type="ARBA" id="ARBA00023180"/>
    </source>
</evidence>
<dbReference type="InterPro" id="IPR046450">
    <property type="entry name" value="PA_dom_sf"/>
</dbReference>
<evidence type="ECO:0000256" key="5">
    <source>
        <dbReference type="ARBA" id="ARBA00022737"/>
    </source>
</evidence>
<dbReference type="InterPro" id="IPR056858">
    <property type="entry name" value="VSR_TRX"/>
</dbReference>
<dbReference type="InterPro" id="IPR003137">
    <property type="entry name" value="PA_domain"/>
</dbReference>
<keyword evidence="3 11" id="KW-0812">Transmembrane</keyword>
<feature type="chain" id="PRO_5006867687" evidence="12">
    <location>
        <begin position="21"/>
        <end position="466"/>
    </location>
</feature>
<dbReference type="SUPFAM" id="SSF52025">
    <property type="entry name" value="PA domain"/>
    <property type="match status" value="1"/>
</dbReference>
<dbReference type="Pfam" id="PF02225">
    <property type="entry name" value="PA"/>
    <property type="match status" value="1"/>
</dbReference>
<name>A0A0V0R4N1_PSEPJ</name>
<keyword evidence="16" id="KW-1185">Reference proteome</keyword>
<evidence type="ECO:0000256" key="8">
    <source>
        <dbReference type="ARBA" id="ARBA00023136"/>
    </source>
</evidence>
<keyword evidence="2" id="KW-0245">EGF-like domain</keyword>
<gene>
    <name evidence="15" type="ORF">PPERSA_01639</name>
</gene>
<evidence type="ECO:0000313" key="15">
    <source>
        <dbReference type="EMBL" id="KRX09439.1"/>
    </source>
</evidence>